<dbReference type="Gene3D" id="3.40.50.300">
    <property type="entry name" value="P-loop containing nucleotide triphosphate hydrolases"/>
    <property type="match status" value="1"/>
</dbReference>
<dbReference type="AlphaFoldDB" id="A0A814R2S3"/>
<proteinExistence type="predicted"/>
<dbReference type="InterPro" id="IPR051055">
    <property type="entry name" value="PIF1_helicase"/>
</dbReference>
<feature type="non-terminal residue" evidence="2">
    <location>
        <position position="551"/>
    </location>
</feature>
<name>A0A814R2S3_9BILA</name>
<dbReference type="InterPro" id="IPR027417">
    <property type="entry name" value="P-loop_NTPase"/>
</dbReference>
<sequence length="551" mass="64347">MDESFFCKYGFPWPILEKTTILEPMTSDDAKYKKSRENFYKIKKRLIQVDKDTKSDQLYEISQCELLSELKLTIEEYLEAFASTIKLTTVFNRRTCRDLRVNGYNADIFVRHRANMDIKFVIDPYGAAACVSAYMLRSNRIMSRILKNVIDETQKGNWSVKDRLLKGASKFMNCSEISAQECAYTLLSMPVSRVSRESVYINTFPSKERNDDELLDEDDNEAHFVNEELANKIENENDEDDSQTSVSSSIEPIFSNDNIEKETNIKRTEGKMIKLCNNDGFVKKRQKSKIIRYKRYNQKKDAQNYFRVEVMFFLPWTNEQKEVECKDIIDKFILNKEIIALNRAKYQSVVVEDFDLALEQIEKDIEDQYKSDVQNEAEMQAYVNDFLITNEHGGEIREMFEKDYGYQCQFQEKTGAVEQFVSEDKKSLKVPDRLNRGQYFNHMCSLNRQQQVYIANLLATLKLDKKFYHFINGRAGSGKSHLIKAIYQTLIRFHVPNDEKWNTNKILAILGAYTGKAAFDIKGSTLHSLFHLTVRTRKNCQVSTEMLNSLR</sequence>
<reference evidence="2" key="1">
    <citation type="submission" date="2021-02" db="EMBL/GenBank/DDBJ databases">
        <authorList>
            <person name="Nowell W R."/>
        </authorList>
    </citation>
    <scope>NUCLEOTIDE SEQUENCE</scope>
    <source>
        <strain evidence="2">Ploen Becks lab</strain>
    </source>
</reference>
<evidence type="ECO:0000256" key="1">
    <source>
        <dbReference type="SAM" id="MobiDB-lite"/>
    </source>
</evidence>
<dbReference type="Proteomes" id="UP000663879">
    <property type="component" value="Unassembled WGS sequence"/>
</dbReference>
<evidence type="ECO:0000313" key="2">
    <source>
        <dbReference type="EMBL" id="CAF1126204.1"/>
    </source>
</evidence>
<evidence type="ECO:0000313" key="3">
    <source>
        <dbReference type="Proteomes" id="UP000663879"/>
    </source>
</evidence>
<dbReference type="PANTHER" id="PTHR47642:SF7">
    <property type="entry name" value="ATP-DEPENDENT DNA HELICASE PIF1"/>
    <property type="match status" value="1"/>
</dbReference>
<accession>A0A814R2S3</accession>
<evidence type="ECO:0008006" key="4">
    <source>
        <dbReference type="Google" id="ProtNLM"/>
    </source>
</evidence>
<protein>
    <recommendedName>
        <fullName evidence="4">ATP-dependent DNA helicase</fullName>
    </recommendedName>
</protein>
<dbReference type="OrthoDB" id="10036850at2759"/>
<dbReference type="SUPFAM" id="SSF52540">
    <property type="entry name" value="P-loop containing nucleoside triphosphate hydrolases"/>
    <property type="match status" value="1"/>
</dbReference>
<feature type="region of interest" description="Disordered" evidence="1">
    <location>
        <begin position="230"/>
        <end position="249"/>
    </location>
</feature>
<dbReference type="PANTHER" id="PTHR47642">
    <property type="entry name" value="ATP-DEPENDENT DNA HELICASE"/>
    <property type="match status" value="1"/>
</dbReference>
<comment type="caution">
    <text evidence="2">The sequence shown here is derived from an EMBL/GenBank/DDBJ whole genome shotgun (WGS) entry which is preliminary data.</text>
</comment>
<gene>
    <name evidence="2" type="ORF">OXX778_LOCUS22265</name>
</gene>
<organism evidence="2 3">
    <name type="scientific">Brachionus calyciflorus</name>
    <dbReference type="NCBI Taxonomy" id="104777"/>
    <lineage>
        <taxon>Eukaryota</taxon>
        <taxon>Metazoa</taxon>
        <taxon>Spiralia</taxon>
        <taxon>Gnathifera</taxon>
        <taxon>Rotifera</taxon>
        <taxon>Eurotatoria</taxon>
        <taxon>Monogononta</taxon>
        <taxon>Pseudotrocha</taxon>
        <taxon>Ploima</taxon>
        <taxon>Brachionidae</taxon>
        <taxon>Brachionus</taxon>
    </lineage>
</organism>
<dbReference type="EMBL" id="CAJNOC010009215">
    <property type="protein sequence ID" value="CAF1126204.1"/>
    <property type="molecule type" value="Genomic_DNA"/>
</dbReference>
<keyword evidence="3" id="KW-1185">Reference proteome</keyword>